<comment type="caution">
    <text evidence="2">The sequence shown here is derived from an EMBL/GenBank/DDBJ whole genome shotgun (WGS) entry which is preliminary data.</text>
</comment>
<dbReference type="AlphaFoldDB" id="A0A395VCV7"/>
<keyword evidence="2" id="KW-0378">Hydrolase</keyword>
<feature type="domain" description="NTP pyrophosphohydrolase MazG-like" evidence="1">
    <location>
        <begin position="32"/>
        <end position="102"/>
    </location>
</feature>
<evidence type="ECO:0000313" key="2">
    <source>
        <dbReference type="EMBL" id="RGS41348.1"/>
    </source>
</evidence>
<sequence>MEDFSINEMQEMQQALQDKYKDRWEPICPETGQNKMLWMVGEIGEVIDIVKKHGAVNALTQEELRKDLVEEMADVLMYYNDVMLCYGITADELKQAYTGKFEKNMKRW</sequence>
<evidence type="ECO:0000313" key="3">
    <source>
        <dbReference type="Proteomes" id="UP000266172"/>
    </source>
</evidence>
<accession>A0A395VCV7</accession>
<evidence type="ECO:0000259" key="1">
    <source>
        <dbReference type="Pfam" id="PF03819"/>
    </source>
</evidence>
<protein>
    <submittedName>
        <fullName evidence="2">Nucleotide pyrophosphohydrolase</fullName>
    </submittedName>
</protein>
<gene>
    <name evidence="2" type="ORF">DWX93_06785</name>
</gene>
<organism evidence="2 3">
    <name type="scientific">Roseburia hominis</name>
    <dbReference type="NCBI Taxonomy" id="301301"/>
    <lineage>
        <taxon>Bacteria</taxon>
        <taxon>Bacillati</taxon>
        <taxon>Bacillota</taxon>
        <taxon>Clostridia</taxon>
        <taxon>Lachnospirales</taxon>
        <taxon>Lachnospiraceae</taxon>
        <taxon>Roseburia</taxon>
    </lineage>
</organism>
<dbReference type="SUPFAM" id="SSF101386">
    <property type="entry name" value="all-alpha NTP pyrophosphatases"/>
    <property type="match status" value="1"/>
</dbReference>
<dbReference type="EMBL" id="QRVL01000003">
    <property type="protein sequence ID" value="RGS41348.1"/>
    <property type="molecule type" value="Genomic_DNA"/>
</dbReference>
<dbReference type="Proteomes" id="UP000266172">
    <property type="component" value="Unassembled WGS sequence"/>
</dbReference>
<dbReference type="CDD" id="cd11523">
    <property type="entry name" value="NTP-PPase"/>
    <property type="match status" value="1"/>
</dbReference>
<name>A0A395VCV7_9FIRM</name>
<dbReference type="Pfam" id="PF03819">
    <property type="entry name" value="MazG"/>
    <property type="match status" value="1"/>
</dbReference>
<dbReference type="Gene3D" id="1.10.287.1080">
    <property type="entry name" value="MazG-like"/>
    <property type="match status" value="1"/>
</dbReference>
<reference evidence="2 3" key="1">
    <citation type="submission" date="2018-08" db="EMBL/GenBank/DDBJ databases">
        <title>A genome reference for cultivated species of the human gut microbiota.</title>
        <authorList>
            <person name="Zou Y."/>
            <person name="Xue W."/>
            <person name="Luo G."/>
        </authorList>
    </citation>
    <scope>NUCLEOTIDE SEQUENCE [LARGE SCALE GENOMIC DNA]</scope>
    <source>
        <strain evidence="2 3">AF22-12AC</strain>
    </source>
</reference>
<dbReference type="InterPro" id="IPR004518">
    <property type="entry name" value="MazG-like_dom"/>
</dbReference>
<dbReference type="RefSeq" id="WP_118097091.1">
    <property type="nucleotide sequence ID" value="NZ_CAUGCI010000007.1"/>
</dbReference>
<proteinExistence type="predicted"/>
<dbReference type="GO" id="GO:0016787">
    <property type="term" value="F:hydrolase activity"/>
    <property type="evidence" value="ECO:0007669"/>
    <property type="project" value="UniProtKB-KW"/>
</dbReference>